<dbReference type="AlphaFoldDB" id="A0A2C9DDY7"/>
<dbReference type="InterPro" id="IPR036761">
    <property type="entry name" value="TTHA0802/YceI-like_sf"/>
</dbReference>
<evidence type="ECO:0000256" key="1">
    <source>
        <dbReference type="SAM" id="SignalP"/>
    </source>
</evidence>
<dbReference type="Proteomes" id="UP000223606">
    <property type="component" value="Chromosome 1"/>
</dbReference>
<protein>
    <recommendedName>
        <fullName evidence="2">Lipid/polyisoprenoid-binding YceI-like domain-containing protein</fullName>
    </recommendedName>
</protein>
<organism evidence="3 4">
    <name type="scientific">Hartmannibacter diazotrophicus</name>
    <dbReference type="NCBI Taxonomy" id="1482074"/>
    <lineage>
        <taxon>Bacteria</taxon>
        <taxon>Pseudomonadati</taxon>
        <taxon>Pseudomonadota</taxon>
        <taxon>Alphaproteobacteria</taxon>
        <taxon>Hyphomicrobiales</taxon>
        <taxon>Pleomorphomonadaceae</taxon>
        <taxon>Hartmannibacter</taxon>
    </lineage>
</organism>
<accession>A0A2C9DDY7</accession>
<gene>
    <name evidence="3" type="ORF">HDIA_4294</name>
</gene>
<dbReference type="PANTHER" id="PTHR34406:SF1">
    <property type="entry name" value="PROTEIN YCEI"/>
    <property type="match status" value="1"/>
</dbReference>
<dbReference type="KEGG" id="hdi:HDIA_4294"/>
<proteinExistence type="predicted"/>
<evidence type="ECO:0000313" key="3">
    <source>
        <dbReference type="EMBL" id="SON57835.1"/>
    </source>
</evidence>
<evidence type="ECO:0000313" key="4">
    <source>
        <dbReference type="Proteomes" id="UP000223606"/>
    </source>
</evidence>
<feature type="domain" description="Lipid/polyisoprenoid-binding YceI-like" evidence="2">
    <location>
        <begin position="25"/>
        <end position="189"/>
    </location>
</feature>
<feature type="chain" id="PRO_5012767721" description="Lipid/polyisoprenoid-binding YceI-like domain-containing protein" evidence="1">
    <location>
        <begin position="22"/>
        <end position="192"/>
    </location>
</feature>
<dbReference type="PANTHER" id="PTHR34406">
    <property type="entry name" value="PROTEIN YCEI"/>
    <property type="match status" value="1"/>
</dbReference>
<reference evidence="4" key="1">
    <citation type="submission" date="2017-09" db="EMBL/GenBank/DDBJ databases">
        <title>Genome sequence of Nannocystis excedens DSM 71.</title>
        <authorList>
            <person name="Blom J."/>
        </authorList>
    </citation>
    <scope>NUCLEOTIDE SEQUENCE [LARGE SCALE GENOMIC DNA]</scope>
    <source>
        <strain evidence="4">type strain: E19</strain>
    </source>
</reference>
<dbReference type="RefSeq" id="WP_099558035.1">
    <property type="nucleotide sequence ID" value="NZ_LT960614.1"/>
</dbReference>
<dbReference type="Pfam" id="PF04264">
    <property type="entry name" value="YceI"/>
    <property type="match status" value="1"/>
</dbReference>
<dbReference type="SUPFAM" id="SSF101874">
    <property type="entry name" value="YceI-like"/>
    <property type="match status" value="1"/>
</dbReference>
<evidence type="ECO:0000259" key="2">
    <source>
        <dbReference type="SMART" id="SM00867"/>
    </source>
</evidence>
<feature type="signal peptide" evidence="1">
    <location>
        <begin position="1"/>
        <end position="21"/>
    </location>
</feature>
<dbReference type="OrthoDB" id="9811006at2"/>
<dbReference type="SMART" id="SM00867">
    <property type="entry name" value="YceI"/>
    <property type="match status" value="1"/>
</dbReference>
<dbReference type="Gene3D" id="2.40.128.110">
    <property type="entry name" value="Lipid/polyisoprenoid-binding, YceI-like"/>
    <property type="match status" value="1"/>
</dbReference>
<dbReference type="EMBL" id="LT960614">
    <property type="protein sequence ID" value="SON57835.1"/>
    <property type="molecule type" value="Genomic_DNA"/>
</dbReference>
<dbReference type="InterPro" id="IPR007372">
    <property type="entry name" value="Lipid/polyisoprenoid-bd_YceI"/>
</dbReference>
<keyword evidence="4" id="KW-1185">Reference proteome</keyword>
<keyword evidence="1" id="KW-0732">Signal</keyword>
<name>A0A2C9DDY7_9HYPH</name>
<sequence length="192" mass="20649">MKKALLLASALILSSASMVFAAPEKYELDSSHSQVTFTYNHLGFSNTVGMFSGFKGELMLDQDDPSKSTVSVSIDTASLLTGWAERDAHFKTDDFFGADKTPTITFVSNKVEVTGEKTALITGDLTMNGITKPVVLDAALNQMGEHPMAKKAWAGFDATTTILRSDFDMGMFAPYVSDEVKLKISVEAGKAG</sequence>